<gene>
    <name evidence="1" type="ORF">D8787_00935</name>
</gene>
<dbReference type="AlphaFoldDB" id="A0A428I5A7"/>
<accession>A0A428I5A7</accession>
<organism evidence="1 2">
    <name type="scientific">Streptococcus mitis</name>
    <dbReference type="NCBI Taxonomy" id="28037"/>
    <lineage>
        <taxon>Bacteria</taxon>
        <taxon>Bacillati</taxon>
        <taxon>Bacillota</taxon>
        <taxon>Bacilli</taxon>
        <taxon>Lactobacillales</taxon>
        <taxon>Streptococcaceae</taxon>
        <taxon>Streptococcus</taxon>
        <taxon>Streptococcus mitis group</taxon>
    </lineage>
</organism>
<dbReference type="Proteomes" id="UP000277819">
    <property type="component" value="Unassembled WGS sequence"/>
</dbReference>
<proteinExistence type="predicted"/>
<evidence type="ECO:0000313" key="2">
    <source>
        <dbReference type="Proteomes" id="UP000277819"/>
    </source>
</evidence>
<sequence length="189" mass="20582">MTHKLIKVSMVFIMIFGLLFSVGNSIYASETATRQTAVLSEQEQTEQAIESLKFYLEEAGHVDLATKRYVVTDFYALKARAELPGDIGLEGKFIFENYVLPSMTRDLGAYAACVVINSVPFGGIIWDALQGRNMIEILTNALVSHNYGKAVDIIKDIAASVLKPSQLAKFNVAVVVAGVALNAISCWGT</sequence>
<dbReference type="EMBL" id="RJPX01000002">
    <property type="protein sequence ID" value="RSK07313.1"/>
    <property type="molecule type" value="Genomic_DNA"/>
</dbReference>
<comment type="caution">
    <text evidence="1">The sequence shown here is derived from an EMBL/GenBank/DDBJ whole genome shotgun (WGS) entry which is preliminary data.</text>
</comment>
<evidence type="ECO:0008006" key="3">
    <source>
        <dbReference type="Google" id="ProtNLM"/>
    </source>
</evidence>
<protein>
    <recommendedName>
        <fullName evidence="3">Streptococcin A-M57</fullName>
    </recommendedName>
</protein>
<reference evidence="1 2" key="1">
    <citation type="submission" date="2018-11" db="EMBL/GenBank/DDBJ databases">
        <title>Species Designations Belie Phenotypic and Genotypic Heterogeneity in Oral Streptococci.</title>
        <authorList>
            <person name="Velsko I."/>
        </authorList>
    </citation>
    <scope>NUCLEOTIDE SEQUENCE [LARGE SCALE GENOMIC DNA]</scope>
    <source>
        <strain evidence="1 2">BCC17</strain>
    </source>
</reference>
<evidence type="ECO:0000313" key="1">
    <source>
        <dbReference type="EMBL" id="RSK07313.1"/>
    </source>
</evidence>
<dbReference type="RefSeq" id="WP_125420208.1">
    <property type="nucleotide sequence ID" value="NZ_RJPX01000002.1"/>
</dbReference>
<name>A0A428I5A7_STRMT</name>